<sequence>MNFKTIFNSILILVPLLLCNIFMYKKVKQLQTTTEETASIVPRRKFIHNKLWRDNAIEQLEERHGDIIHRVILDDQAYNNQLGLKLIEEAGEVHTAKNKEELSSEVGDVLEVVDCIIALHNLSREEIEQSRNKKRNDRGSYLERKFVTTTESIPGSFLDVYCSKDPDKYTLIVE</sequence>
<keyword evidence="1" id="KW-0812">Transmembrane</keyword>
<dbReference type="AlphaFoldDB" id="A0A345ZBU6"/>
<organism evidence="2 3">
    <name type="scientific">Candidatus Chromulinivorax destructor</name>
    <dbReference type="NCBI Taxonomy" id="2066483"/>
    <lineage>
        <taxon>Bacteria</taxon>
        <taxon>Candidatus Babelota</taxon>
        <taxon>Candidatus Babeliae</taxon>
        <taxon>Candidatus Babeliales</taxon>
        <taxon>Candidatus Chromulinivoraceae</taxon>
        <taxon>Candidatus Chromulinivorax</taxon>
    </lineage>
</organism>
<dbReference type="OrthoDB" id="9813491at2"/>
<gene>
    <name evidence="2" type="ORF">C0J27_03370</name>
</gene>
<keyword evidence="1" id="KW-1133">Transmembrane helix</keyword>
<dbReference type="RefSeq" id="WP_115585778.1">
    <property type="nucleotide sequence ID" value="NZ_CP025544.1"/>
</dbReference>
<dbReference type="CDD" id="cd11532">
    <property type="entry name" value="NTP-PPase_COG4997"/>
    <property type="match status" value="1"/>
</dbReference>
<dbReference type="SUPFAM" id="SSF101386">
    <property type="entry name" value="all-alpha NTP pyrophosphatases"/>
    <property type="match status" value="1"/>
</dbReference>
<evidence type="ECO:0000313" key="2">
    <source>
        <dbReference type="EMBL" id="AXK60763.1"/>
    </source>
</evidence>
<reference evidence="2 3" key="1">
    <citation type="submission" date="2017-12" db="EMBL/GenBank/DDBJ databases">
        <title>Chromulinavorax destructans is a abundant pathogen of dominant heterotrophic picoflagllates.</title>
        <authorList>
            <person name="Deeg C.M."/>
            <person name="Zimmer M."/>
            <person name="Suttle C.A."/>
        </authorList>
    </citation>
    <scope>NUCLEOTIDE SEQUENCE [LARGE SCALE GENOMIC DNA]</scope>
    <source>
        <strain evidence="2 3">SeV1</strain>
    </source>
</reference>
<dbReference type="KEGG" id="cdes:C0J27_03370"/>
<dbReference type="Proteomes" id="UP000254834">
    <property type="component" value="Chromosome"/>
</dbReference>
<keyword evidence="1" id="KW-0472">Membrane</keyword>
<accession>A0A345ZBU6</accession>
<keyword evidence="3" id="KW-1185">Reference proteome</keyword>
<dbReference type="InterPro" id="IPR038735">
    <property type="entry name" value="MSMEG_1276-like_NTP-PPase_dom"/>
</dbReference>
<feature type="transmembrane region" description="Helical" evidence="1">
    <location>
        <begin position="6"/>
        <end position="24"/>
    </location>
</feature>
<protein>
    <submittedName>
        <fullName evidence="2">Uncharacterized protein</fullName>
    </submittedName>
</protein>
<evidence type="ECO:0000313" key="3">
    <source>
        <dbReference type="Proteomes" id="UP000254834"/>
    </source>
</evidence>
<name>A0A345ZBU6_9BACT</name>
<evidence type="ECO:0000256" key="1">
    <source>
        <dbReference type="SAM" id="Phobius"/>
    </source>
</evidence>
<proteinExistence type="predicted"/>
<dbReference type="EMBL" id="CP025544">
    <property type="protein sequence ID" value="AXK60763.1"/>
    <property type="molecule type" value="Genomic_DNA"/>
</dbReference>